<sequence length="389" mass="43565">MTTERVKKLQVANPSGLCGILARESGYAFAYQPTAITDNQIAIGMPVRTQSYTAQVLPGIFEMNLPEGFIRRYLIEALRKNHPIDDMLFLSLAGPHAIGNIVLRDPNRIPHDTAGETLEDILKTRDSSYFSHLVERYLLISAGISGVQPKILVPERGTLKCNQLIVKKGEDHFPHLAANEFLCLKIAQQAGVETADFWLSDDQTLLVSTRFDRLAGQSLAVEDMAVLMGKRSDQKYEGSYENVMKAAELYNLDKSVLFQRIALSMVLGDGDAHLKNFAVTYSDPGYFATLKWSPAYDVVCTKVYQLEDKPALKFLGRKTFPTRQELTLWGNKHGIKAAEAIVDNIVEAAVAILKNDDYRDFEITPKIEKQVSLFFKKPKPMPAEIHTKN</sequence>
<dbReference type="RefSeq" id="WP_087145844.1">
    <property type="nucleotide sequence ID" value="NZ_FUKJ01000045.1"/>
</dbReference>
<dbReference type="InterPro" id="IPR017508">
    <property type="entry name" value="HipA_N1"/>
</dbReference>
<dbReference type="Pfam" id="PF07804">
    <property type="entry name" value="HipA_C"/>
    <property type="match status" value="1"/>
</dbReference>
<dbReference type="AlphaFoldDB" id="A0A1R4H102"/>
<evidence type="ECO:0000313" key="6">
    <source>
        <dbReference type="EMBL" id="SJM89895.1"/>
    </source>
</evidence>
<name>A0A1R4H102_9GAMM</name>
<reference evidence="7" key="1">
    <citation type="submission" date="2017-02" db="EMBL/GenBank/DDBJ databases">
        <authorList>
            <person name="Daims H."/>
        </authorList>
    </citation>
    <scope>NUCLEOTIDE SEQUENCE [LARGE SCALE GENOMIC DNA]</scope>
</reference>
<feature type="domain" description="HipA N-terminal subdomain 1" evidence="5">
    <location>
        <begin position="13"/>
        <end position="103"/>
    </location>
</feature>
<evidence type="ECO:0000259" key="5">
    <source>
        <dbReference type="Pfam" id="PF13657"/>
    </source>
</evidence>
<evidence type="ECO:0000256" key="2">
    <source>
        <dbReference type="ARBA" id="ARBA00022679"/>
    </source>
</evidence>
<organism evidence="6 7">
    <name type="scientific">Crenothrix polyspora</name>
    <dbReference type="NCBI Taxonomy" id="360316"/>
    <lineage>
        <taxon>Bacteria</taxon>
        <taxon>Pseudomonadati</taxon>
        <taxon>Pseudomonadota</taxon>
        <taxon>Gammaproteobacteria</taxon>
        <taxon>Methylococcales</taxon>
        <taxon>Crenotrichaceae</taxon>
        <taxon>Crenothrix</taxon>
    </lineage>
</organism>
<feature type="domain" description="HipA-like C-terminal" evidence="4">
    <location>
        <begin position="144"/>
        <end position="351"/>
    </location>
</feature>
<dbReference type="InterPro" id="IPR052028">
    <property type="entry name" value="HipA_Ser/Thr_kinase"/>
</dbReference>
<keyword evidence="3" id="KW-0418">Kinase</keyword>
<dbReference type="InterPro" id="IPR012893">
    <property type="entry name" value="HipA-like_C"/>
</dbReference>
<proteinExistence type="inferred from homology"/>
<evidence type="ECO:0000256" key="1">
    <source>
        <dbReference type="ARBA" id="ARBA00010164"/>
    </source>
</evidence>
<comment type="similarity">
    <text evidence="1">Belongs to the HipA Ser/Thr kinase family.</text>
</comment>
<dbReference type="Proteomes" id="UP000195442">
    <property type="component" value="Unassembled WGS sequence"/>
</dbReference>
<dbReference type="PANTHER" id="PTHR37419">
    <property type="entry name" value="SERINE/THREONINE-PROTEIN KINASE TOXIN HIPA"/>
    <property type="match status" value="1"/>
</dbReference>
<evidence type="ECO:0000256" key="3">
    <source>
        <dbReference type="ARBA" id="ARBA00022777"/>
    </source>
</evidence>
<gene>
    <name evidence="6" type="ORF">CRENPOLYSF2_1390009</name>
</gene>
<keyword evidence="7" id="KW-1185">Reference proteome</keyword>
<evidence type="ECO:0000259" key="4">
    <source>
        <dbReference type="Pfam" id="PF07804"/>
    </source>
</evidence>
<protein>
    <recommendedName>
        <fullName evidence="8">Phosphatidylinositol kinase</fullName>
    </recommendedName>
</protein>
<dbReference type="Pfam" id="PF13657">
    <property type="entry name" value="Couple_hipA"/>
    <property type="match status" value="1"/>
</dbReference>
<dbReference type="PANTHER" id="PTHR37419:SF1">
    <property type="entry name" value="SERINE_THREONINE-PROTEIN KINASE TOXIN HIPA"/>
    <property type="match status" value="1"/>
</dbReference>
<dbReference type="GO" id="GO:0005829">
    <property type="term" value="C:cytosol"/>
    <property type="evidence" value="ECO:0007669"/>
    <property type="project" value="TreeGrafter"/>
</dbReference>
<dbReference type="EMBL" id="FUKJ01000045">
    <property type="protein sequence ID" value="SJM89895.1"/>
    <property type="molecule type" value="Genomic_DNA"/>
</dbReference>
<evidence type="ECO:0000313" key="7">
    <source>
        <dbReference type="Proteomes" id="UP000195442"/>
    </source>
</evidence>
<dbReference type="OrthoDB" id="9805913at2"/>
<accession>A0A1R4H102</accession>
<evidence type="ECO:0008006" key="8">
    <source>
        <dbReference type="Google" id="ProtNLM"/>
    </source>
</evidence>
<keyword evidence="2" id="KW-0808">Transferase</keyword>
<dbReference type="GO" id="GO:0004674">
    <property type="term" value="F:protein serine/threonine kinase activity"/>
    <property type="evidence" value="ECO:0007669"/>
    <property type="project" value="TreeGrafter"/>
</dbReference>